<dbReference type="EMBL" id="JAVFWL010000001">
    <property type="protein sequence ID" value="KAK6727563.1"/>
    <property type="molecule type" value="Genomic_DNA"/>
</dbReference>
<evidence type="ECO:0000256" key="6">
    <source>
        <dbReference type="SAM" id="MobiDB-lite"/>
    </source>
</evidence>
<evidence type="ECO:0000256" key="3">
    <source>
        <dbReference type="ARBA" id="ARBA00022679"/>
    </source>
</evidence>
<dbReference type="InterPro" id="IPR000270">
    <property type="entry name" value="PB1_dom"/>
</dbReference>
<gene>
    <name evidence="8" type="primary">Necator_chrI.g1449</name>
    <name evidence="8" type="ORF">RB195_005323</name>
</gene>
<dbReference type="Proteomes" id="UP001303046">
    <property type="component" value="Unassembled WGS sequence"/>
</dbReference>
<evidence type="ECO:0000313" key="9">
    <source>
        <dbReference type="Proteomes" id="UP001303046"/>
    </source>
</evidence>
<dbReference type="InterPro" id="IPR053793">
    <property type="entry name" value="PB1-like"/>
</dbReference>
<feature type="compositionally biased region" description="Pro residues" evidence="6">
    <location>
        <begin position="349"/>
        <end position="359"/>
    </location>
</feature>
<dbReference type="Pfam" id="PF00564">
    <property type="entry name" value="PB1"/>
    <property type="match status" value="1"/>
</dbReference>
<feature type="region of interest" description="Disordered" evidence="6">
    <location>
        <begin position="137"/>
        <end position="171"/>
    </location>
</feature>
<dbReference type="SMART" id="SM00666">
    <property type="entry name" value="PB1"/>
    <property type="match status" value="1"/>
</dbReference>
<evidence type="ECO:0000256" key="2">
    <source>
        <dbReference type="ARBA" id="ARBA00022676"/>
    </source>
</evidence>
<keyword evidence="2" id="KW-0328">Glycosyltransferase</keyword>
<name>A0ABR1BR51_NECAM</name>
<dbReference type="InterPro" id="IPR003406">
    <property type="entry name" value="Glyco_trans_14"/>
</dbReference>
<keyword evidence="3" id="KW-0808">Transferase</keyword>
<dbReference type="Gene3D" id="3.10.20.90">
    <property type="entry name" value="Phosphatidylinositol 3-kinase Catalytic Subunit, Chain A, domain 1"/>
    <property type="match status" value="1"/>
</dbReference>
<feature type="region of interest" description="Disordered" evidence="6">
    <location>
        <begin position="207"/>
        <end position="458"/>
    </location>
</feature>
<feature type="compositionally biased region" description="Low complexity" evidence="6">
    <location>
        <begin position="307"/>
        <end position="318"/>
    </location>
</feature>
<sequence>MTILKARFGSDVRKTMLHHANDITLNDLTLMLQRIFKIGSAEAIVLKYKDSEGDLITLADDADLLLALQSEQNLKIDVSIDSKAIAELADIQLQIGQIQDDVQRLLKSVAGLHIPSTHAASQSIASQHFEPNEVLPAVSHQGDVPPLPVNGFDATPLSPPSPVPSEKQELPATIQPSLQEQVLPDGLARHDMSAPCVEEIPLEAGVPAAFAPPPSEFAPPPMMPPAVQDPHGPPPPQQHQQQFAPPPPTIPSIPSFPQSNMPPTNFSPTHPHHEQTPPQPPQQFVPPQQQNAHPQMPPSQFAPPPQQSFGAPPQQQQFAPPPQQFAPPPHAPPQPQPPTPQSSVSSTPIPQPQHFPPGGIPQQFVPPQQAQYAPPPTQGFGAPPQQQFGPPPTAFGQPPQFGQAPPSEPAPPAGVPPSFAPHQMGGFAPPPMGGPVGVPGGNPFARGPGGPGGYRGSPYHQSITSSMLKNISCEALFNGDEAAATDAKRLTFNDSVMVDAILNNSDRCRTIQRLFGFFPTLSDEERDFPIAYAMLVNKDVAQVLMLLSAIFQPQNQFCIAVDGKSDKKFWHVISELATCYPNIQVFKEVQEISQASNTYGKKNNVNTKWGQCRY</sequence>
<dbReference type="SUPFAM" id="SSF54277">
    <property type="entry name" value="CAD &amp; PB1 domains"/>
    <property type="match status" value="1"/>
</dbReference>
<dbReference type="PANTHER" id="PTHR15335:SF7">
    <property type="entry name" value="PROTEIN TFG"/>
    <property type="match status" value="1"/>
</dbReference>
<dbReference type="Pfam" id="PF02485">
    <property type="entry name" value="Branch"/>
    <property type="match status" value="1"/>
</dbReference>
<dbReference type="PANTHER" id="PTHR15335">
    <property type="entry name" value="PROTEIN TFG"/>
    <property type="match status" value="1"/>
</dbReference>
<evidence type="ECO:0000256" key="1">
    <source>
        <dbReference type="ARBA" id="ARBA00004606"/>
    </source>
</evidence>
<keyword evidence="9" id="KW-1185">Reference proteome</keyword>
<feature type="compositionally biased region" description="Pro residues" evidence="6">
    <location>
        <begin position="295"/>
        <end position="306"/>
    </location>
</feature>
<dbReference type="PROSITE" id="PS51745">
    <property type="entry name" value="PB1"/>
    <property type="match status" value="1"/>
</dbReference>
<reference evidence="8 9" key="1">
    <citation type="submission" date="2023-08" db="EMBL/GenBank/DDBJ databases">
        <title>A Necator americanus chromosomal reference genome.</title>
        <authorList>
            <person name="Ilik V."/>
            <person name="Petrzelkova K.J."/>
            <person name="Pardy F."/>
            <person name="Fuh T."/>
            <person name="Niatou-Singa F.S."/>
            <person name="Gouil Q."/>
            <person name="Baker L."/>
            <person name="Ritchie M.E."/>
            <person name="Jex A.R."/>
            <person name="Gazzola D."/>
            <person name="Li H."/>
            <person name="Toshio Fujiwara R."/>
            <person name="Zhan B."/>
            <person name="Aroian R.V."/>
            <person name="Pafco B."/>
            <person name="Schwarz E.M."/>
        </authorList>
    </citation>
    <scope>NUCLEOTIDE SEQUENCE [LARGE SCALE GENOMIC DNA]</scope>
    <source>
        <strain evidence="8 9">Aroian</strain>
        <tissue evidence="8">Whole animal</tissue>
    </source>
</reference>
<keyword evidence="5" id="KW-0325">Glycoprotein</keyword>
<comment type="caution">
    <text evidence="8">The sequence shown here is derived from an EMBL/GenBank/DDBJ whole genome shotgun (WGS) entry which is preliminary data.</text>
</comment>
<organism evidence="8 9">
    <name type="scientific">Necator americanus</name>
    <name type="common">Human hookworm</name>
    <dbReference type="NCBI Taxonomy" id="51031"/>
    <lineage>
        <taxon>Eukaryota</taxon>
        <taxon>Metazoa</taxon>
        <taxon>Ecdysozoa</taxon>
        <taxon>Nematoda</taxon>
        <taxon>Chromadorea</taxon>
        <taxon>Rhabditida</taxon>
        <taxon>Rhabditina</taxon>
        <taxon>Rhabditomorpha</taxon>
        <taxon>Strongyloidea</taxon>
        <taxon>Ancylostomatidae</taxon>
        <taxon>Bunostominae</taxon>
        <taxon>Necator</taxon>
    </lineage>
</organism>
<protein>
    <recommendedName>
        <fullName evidence="7">PB1 domain-containing protein</fullName>
    </recommendedName>
</protein>
<keyword evidence="4" id="KW-0472">Membrane</keyword>
<feature type="compositionally biased region" description="Low complexity" evidence="6">
    <location>
        <begin position="361"/>
        <end position="405"/>
    </location>
</feature>
<evidence type="ECO:0000256" key="4">
    <source>
        <dbReference type="ARBA" id="ARBA00023136"/>
    </source>
</evidence>
<feature type="compositionally biased region" description="Pro residues" evidence="6">
    <location>
        <begin position="210"/>
        <end position="224"/>
    </location>
</feature>
<accession>A0ABR1BR51</accession>
<comment type="subcellular location">
    <subcellularLocation>
        <location evidence="1">Membrane</location>
        <topology evidence="1">Single-pass type II membrane protein</topology>
    </subcellularLocation>
</comment>
<feature type="compositionally biased region" description="Pro residues" evidence="6">
    <location>
        <begin position="406"/>
        <end position="419"/>
    </location>
</feature>
<evidence type="ECO:0000256" key="5">
    <source>
        <dbReference type="ARBA" id="ARBA00023180"/>
    </source>
</evidence>
<feature type="compositionally biased region" description="Pro residues" evidence="6">
    <location>
        <begin position="319"/>
        <end position="340"/>
    </location>
</feature>
<evidence type="ECO:0000259" key="7">
    <source>
        <dbReference type="PROSITE" id="PS51745"/>
    </source>
</evidence>
<feature type="domain" description="PB1" evidence="7">
    <location>
        <begin position="1"/>
        <end position="79"/>
    </location>
</feature>
<proteinExistence type="predicted"/>
<evidence type="ECO:0000313" key="8">
    <source>
        <dbReference type="EMBL" id="KAK6727563.1"/>
    </source>
</evidence>
<dbReference type="InterPro" id="IPR033512">
    <property type="entry name" value="TFG"/>
</dbReference>